<reference evidence="2 5" key="2">
    <citation type="journal article" date="2019" name="Nat. Med.">
        <title>A library of human gut bacterial isolates paired with longitudinal multiomics data enables mechanistic microbiome research.</title>
        <authorList>
            <person name="Poyet M."/>
            <person name="Groussin M."/>
            <person name="Gibbons S.M."/>
            <person name="Avila-Pacheco J."/>
            <person name="Jiang X."/>
            <person name="Kearney S.M."/>
            <person name="Perrotta A.R."/>
            <person name="Berdy B."/>
            <person name="Zhao S."/>
            <person name="Lieberman T.D."/>
            <person name="Swanson P.K."/>
            <person name="Smith M."/>
            <person name="Roesemann S."/>
            <person name="Alexander J.E."/>
            <person name="Rich S.A."/>
            <person name="Livny J."/>
            <person name="Vlamakis H."/>
            <person name="Clish C."/>
            <person name="Bullock K."/>
            <person name="Deik A."/>
            <person name="Scott J."/>
            <person name="Pierce K.A."/>
            <person name="Xavier R.J."/>
            <person name="Alm E.J."/>
        </authorList>
    </citation>
    <scope>NUCLEOTIDE SEQUENCE [LARGE SCALE GENOMIC DNA]</scope>
    <source>
        <strain evidence="2 5">BIOML-A188</strain>
    </source>
</reference>
<proteinExistence type="predicted"/>
<dbReference type="EMBL" id="WCSY01000061">
    <property type="protein sequence ID" value="KAB4303891.1"/>
    <property type="molecule type" value="Genomic_DNA"/>
</dbReference>
<organism evidence="3 4">
    <name type="scientific">Bacteroides thetaiotaomicron</name>
    <dbReference type="NCBI Taxonomy" id="818"/>
    <lineage>
        <taxon>Bacteria</taxon>
        <taxon>Pseudomonadati</taxon>
        <taxon>Bacteroidota</taxon>
        <taxon>Bacteroidia</taxon>
        <taxon>Bacteroidales</taxon>
        <taxon>Bacteroidaceae</taxon>
        <taxon>Bacteroides</taxon>
    </lineage>
</organism>
<evidence type="ECO:0000313" key="2">
    <source>
        <dbReference type="EMBL" id="KAB4303891.1"/>
    </source>
</evidence>
<name>A0A415LTG5_BACT4</name>
<accession>A0A415LTG5</accession>
<dbReference type="GO" id="GO:0009100">
    <property type="term" value="P:glycoprotein metabolic process"/>
    <property type="evidence" value="ECO:0007669"/>
    <property type="project" value="UniProtKB-ARBA"/>
</dbReference>
<evidence type="ECO:0000313" key="3">
    <source>
        <dbReference type="EMBL" id="RHL52250.1"/>
    </source>
</evidence>
<dbReference type="Proteomes" id="UP000283616">
    <property type="component" value="Unassembled WGS sequence"/>
</dbReference>
<dbReference type="PANTHER" id="PTHR43404">
    <property type="entry name" value="LIPOPOLYSACCHARIDE CHOLINEPHOSPHOTRANSFERASE LICD"/>
    <property type="match status" value="1"/>
</dbReference>
<feature type="domain" description="LicD/FKTN/FKRP nucleotidyltransferase" evidence="1">
    <location>
        <begin position="68"/>
        <end position="115"/>
    </location>
</feature>
<dbReference type="Pfam" id="PF04991">
    <property type="entry name" value="LicD"/>
    <property type="match status" value="1"/>
</dbReference>
<dbReference type="InterPro" id="IPR007074">
    <property type="entry name" value="LicD/FKTN/FKRP_NTP_transf"/>
</dbReference>
<reference evidence="3 4" key="1">
    <citation type="submission" date="2018-08" db="EMBL/GenBank/DDBJ databases">
        <title>A genome reference for cultivated species of the human gut microbiota.</title>
        <authorList>
            <person name="Zou Y."/>
            <person name="Xue W."/>
            <person name="Luo G."/>
        </authorList>
    </citation>
    <scope>NUCLEOTIDE SEQUENCE [LARGE SCALE GENOMIC DNA]</scope>
    <source>
        <strain evidence="3 4">AF37-12</strain>
    </source>
</reference>
<dbReference type="PANTHER" id="PTHR43404:SF1">
    <property type="entry name" value="MNN4P"/>
    <property type="match status" value="1"/>
</dbReference>
<gene>
    <name evidence="3" type="ORF">DW011_25475</name>
    <name evidence="2" type="ORF">GAO51_29420</name>
</gene>
<sequence>MGGYIKNKKVMDKLSLIISKIRRNHWYRTYMRPIYLFVYGNRKLKNRNRIFLQYSQELLTNFHQAMNEVGIPYWLEFGTLLGAVREHSFISHDFDLDVGLFKEDYSDIIREVLKKYGFKRIRCITALDFIDAYEETYLYKGVTIDLFLFSREKNCDGVYCYDFVPVYSDIKRTKKGDNAIRRIHFPRIDLIEYSFIGINTFVPENYEEHLCMHYGKDYMIPNPHWKDSDAQHTDIFYGREIRIELFDKSK</sequence>
<evidence type="ECO:0000259" key="1">
    <source>
        <dbReference type="Pfam" id="PF04991"/>
    </source>
</evidence>
<evidence type="ECO:0000313" key="4">
    <source>
        <dbReference type="Proteomes" id="UP000283616"/>
    </source>
</evidence>
<dbReference type="AlphaFoldDB" id="A0A415LTG5"/>
<dbReference type="EMBL" id="QROV01000057">
    <property type="protein sequence ID" value="RHL52250.1"/>
    <property type="molecule type" value="Genomic_DNA"/>
</dbReference>
<evidence type="ECO:0000313" key="5">
    <source>
        <dbReference type="Proteomes" id="UP000440614"/>
    </source>
</evidence>
<comment type="caution">
    <text evidence="3">The sequence shown here is derived from an EMBL/GenBank/DDBJ whole genome shotgun (WGS) entry which is preliminary data.</text>
</comment>
<protein>
    <submittedName>
        <fullName evidence="2">LicD family protein</fullName>
    </submittedName>
</protein>
<dbReference type="Proteomes" id="UP000440614">
    <property type="component" value="Unassembled WGS sequence"/>
</dbReference>
<dbReference type="InterPro" id="IPR052942">
    <property type="entry name" value="LPS_cholinephosphotransferase"/>
</dbReference>